<gene>
    <name evidence="2" type="ORF">DBW71_02290</name>
</gene>
<sequence length="112" mass="12678">MEEIENTEQNIKSTRILKLAILIMTLLLIIGFCIVFLTIGYRLSNESTNNTPIIPLNNKITIEADQEIQFINDGGKNILITLVDSNGNYTILNINKRTNNIETTIDLEKNIN</sequence>
<protein>
    <submittedName>
        <fullName evidence="2">Uncharacterized protein</fullName>
    </submittedName>
</protein>
<evidence type="ECO:0000256" key="1">
    <source>
        <dbReference type="SAM" id="Phobius"/>
    </source>
</evidence>
<evidence type="ECO:0000313" key="2">
    <source>
        <dbReference type="EMBL" id="RCL73921.1"/>
    </source>
</evidence>
<organism evidence="2 3">
    <name type="scientific">PS1 clade bacterium</name>
    <dbReference type="NCBI Taxonomy" id="2175152"/>
    <lineage>
        <taxon>Bacteria</taxon>
        <taxon>Pseudomonadati</taxon>
        <taxon>Pseudomonadota</taxon>
        <taxon>Alphaproteobacteria</taxon>
        <taxon>PS1 clade</taxon>
    </lineage>
</organism>
<keyword evidence="1" id="KW-0472">Membrane</keyword>
<feature type="transmembrane region" description="Helical" evidence="1">
    <location>
        <begin position="19"/>
        <end position="41"/>
    </location>
</feature>
<dbReference type="Proteomes" id="UP000253570">
    <property type="component" value="Unassembled WGS sequence"/>
</dbReference>
<name>A0A368DRU1_9PROT</name>
<dbReference type="AlphaFoldDB" id="A0A368DRU1"/>
<proteinExistence type="predicted"/>
<comment type="caution">
    <text evidence="2">The sequence shown here is derived from an EMBL/GenBank/DDBJ whole genome shotgun (WGS) entry which is preliminary data.</text>
</comment>
<keyword evidence="1" id="KW-0812">Transmembrane</keyword>
<accession>A0A368DRU1</accession>
<dbReference type="EMBL" id="QOQD01000004">
    <property type="protein sequence ID" value="RCL73921.1"/>
    <property type="molecule type" value="Genomic_DNA"/>
</dbReference>
<keyword evidence="1" id="KW-1133">Transmembrane helix</keyword>
<reference evidence="2 3" key="1">
    <citation type="journal article" date="2018" name="Microbiome">
        <title>Fine metagenomic profile of the Mediterranean stratified and mixed water columns revealed by assembly and recruitment.</title>
        <authorList>
            <person name="Haro-Moreno J.M."/>
            <person name="Lopez-Perez M."/>
            <person name="De La Torre J.R."/>
            <person name="Picazo A."/>
            <person name="Camacho A."/>
            <person name="Rodriguez-Valera F."/>
        </authorList>
    </citation>
    <scope>NUCLEOTIDE SEQUENCE [LARGE SCALE GENOMIC DNA]</scope>
    <source>
        <strain evidence="2">MED-G57</strain>
    </source>
</reference>
<evidence type="ECO:0000313" key="3">
    <source>
        <dbReference type="Proteomes" id="UP000253570"/>
    </source>
</evidence>